<dbReference type="InterPro" id="IPR002035">
    <property type="entry name" value="VWF_A"/>
</dbReference>
<dbReference type="Proteomes" id="UP001166251">
    <property type="component" value="Unassembled WGS sequence"/>
</dbReference>
<dbReference type="InterPro" id="IPR019734">
    <property type="entry name" value="TPR_rpt"/>
</dbReference>
<dbReference type="InterPro" id="IPR036465">
    <property type="entry name" value="vWFA_dom_sf"/>
</dbReference>
<evidence type="ECO:0000259" key="3">
    <source>
        <dbReference type="Pfam" id="PF13519"/>
    </source>
</evidence>
<dbReference type="EMBL" id="JAHZSS010000004">
    <property type="protein sequence ID" value="MBW8190435.1"/>
    <property type="molecule type" value="Genomic_DNA"/>
</dbReference>
<evidence type="ECO:0000313" key="4">
    <source>
        <dbReference type="EMBL" id="MBW8190435.1"/>
    </source>
</evidence>
<dbReference type="PROSITE" id="PS50005">
    <property type="entry name" value="TPR"/>
    <property type="match status" value="1"/>
</dbReference>
<feature type="region of interest" description="Disordered" evidence="2">
    <location>
        <begin position="447"/>
        <end position="638"/>
    </location>
</feature>
<reference evidence="4" key="1">
    <citation type="submission" date="2021-07" db="EMBL/GenBank/DDBJ databases">
        <title>Neiella marina sp. nov., isolated from the intestinal content of sea cucumber Apostichopus japonicus.</title>
        <authorList>
            <person name="Bai X."/>
        </authorList>
    </citation>
    <scope>NUCLEOTIDE SEQUENCE</scope>
    <source>
        <strain evidence="4">126</strain>
    </source>
</reference>
<dbReference type="Pfam" id="PF13519">
    <property type="entry name" value="VWA_2"/>
    <property type="match status" value="1"/>
</dbReference>
<keyword evidence="1" id="KW-0802">TPR repeat</keyword>
<proteinExistence type="predicted"/>
<feature type="compositionally biased region" description="Basic and acidic residues" evidence="2">
    <location>
        <begin position="512"/>
        <end position="530"/>
    </location>
</feature>
<dbReference type="RefSeq" id="WP_220103123.1">
    <property type="nucleotide sequence ID" value="NZ_JAHZSS010000004.1"/>
</dbReference>
<feature type="compositionally biased region" description="Low complexity" evidence="2">
    <location>
        <begin position="586"/>
        <end position="618"/>
    </location>
</feature>
<dbReference type="PANTHER" id="PTHR22550:SF14">
    <property type="entry name" value="VWFA DOMAIN-CONTAINING PROTEIN"/>
    <property type="match status" value="1"/>
</dbReference>
<evidence type="ECO:0000313" key="5">
    <source>
        <dbReference type="Proteomes" id="UP001166251"/>
    </source>
</evidence>
<dbReference type="Pfam" id="PF13432">
    <property type="entry name" value="TPR_16"/>
    <property type="match status" value="1"/>
</dbReference>
<gene>
    <name evidence="4" type="ORF">K0504_05245</name>
</gene>
<dbReference type="SUPFAM" id="SSF48452">
    <property type="entry name" value="TPR-like"/>
    <property type="match status" value="1"/>
</dbReference>
<feature type="compositionally biased region" description="Low complexity" evidence="2">
    <location>
        <begin position="448"/>
        <end position="495"/>
    </location>
</feature>
<organism evidence="4 5">
    <name type="scientific">Neiella holothuriorum</name>
    <dbReference type="NCBI Taxonomy" id="2870530"/>
    <lineage>
        <taxon>Bacteria</taxon>
        <taxon>Pseudomonadati</taxon>
        <taxon>Pseudomonadota</taxon>
        <taxon>Gammaproteobacteria</taxon>
        <taxon>Alteromonadales</taxon>
        <taxon>Echinimonadaceae</taxon>
        <taxon>Neiella</taxon>
    </lineage>
</organism>
<keyword evidence="5" id="KW-1185">Reference proteome</keyword>
<name>A0ABS7EDM9_9GAMM</name>
<feature type="compositionally biased region" description="Polar residues" evidence="2">
    <location>
        <begin position="531"/>
        <end position="544"/>
    </location>
</feature>
<evidence type="ECO:0000256" key="1">
    <source>
        <dbReference type="PROSITE-ProRule" id="PRU00339"/>
    </source>
</evidence>
<dbReference type="PROSITE" id="PS50293">
    <property type="entry name" value="TPR_REGION"/>
    <property type="match status" value="1"/>
</dbReference>
<dbReference type="SMART" id="SM00028">
    <property type="entry name" value="TPR"/>
    <property type="match status" value="1"/>
</dbReference>
<feature type="compositionally biased region" description="Acidic residues" evidence="2">
    <location>
        <begin position="496"/>
        <end position="511"/>
    </location>
</feature>
<protein>
    <submittedName>
        <fullName evidence="4">Tetratricopeptide repeat protein</fullName>
    </submittedName>
</protein>
<sequence length="670" mass="73815">MDFVWIRPEWLWVLIPWGILALITIPKQQRQSNLQQLVAPHLQTQVLELPKASKGPLPLTLFALLLAIIAGSGPSFSKQNAPLVTSEQARVLILDMSLSVWATDIKPNRLARLRYKAIDFVNATRGGETGLIAFAGDAFVISPMTGDGRTLSTLINSLSPDIMPAYGSRPDKAIAEAIRLMRQAGHPSGSIVMMTDGISERRAADITDLLQSTDYSLSLLQVGTPAGAPIQLPNGELLKNNRGEISIPTADPGIVKSLARQTGGVAVQLTDSNRDINYLADVTRNQASSDAERQELTAEIRADAGPFLMILIVPIMLLLFRQGALVALLLVVVLPSPSSHAMSWQDLWQTKPQQGQQAFDNGEHKVAAELFEQPMRKGSAYYRDGDYDNAVKQFEQLTDANGRYNLGNALAQQGKLDEAIEAYEQALAQQPDFAEAQYNKELLEQLKQQQEQQQDNQQNNSQQSQQDQSEQQNDEQQSQQDSNDSDSQSDQQQSEQSDDSNSDKNDDDSNENSDKDQQSDQAENESKNEQDSSSDQQDEAPQQNDADDSSTDENNAQNDSDNSDQQDSELQSDLANKPEQPEESDQGQQQQAAPSPQPTEPEQQQTPQPVAPQTASAAENDSEGAPAEPIKDVHLERLPDDPSVLLRNKMQLEYQKRQAAGTLVTEDEVW</sequence>
<dbReference type="Gene3D" id="3.40.50.410">
    <property type="entry name" value="von Willebrand factor, type A domain"/>
    <property type="match status" value="1"/>
</dbReference>
<feature type="domain" description="VWFA" evidence="3">
    <location>
        <begin position="91"/>
        <end position="197"/>
    </location>
</feature>
<dbReference type="InterPro" id="IPR050768">
    <property type="entry name" value="UPF0353/GerABKA_families"/>
</dbReference>
<dbReference type="InterPro" id="IPR011990">
    <property type="entry name" value="TPR-like_helical_dom_sf"/>
</dbReference>
<comment type="caution">
    <text evidence="4">The sequence shown here is derived from an EMBL/GenBank/DDBJ whole genome shotgun (WGS) entry which is preliminary data.</text>
</comment>
<feature type="repeat" description="TPR" evidence="1">
    <location>
        <begin position="400"/>
        <end position="433"/>
    </location>
</feature>
<dbReference type="PANTHER" id="PTHR22550">
    <property type="entry name" value="SPORE GERMINATION PROTEIN"/>
    <property type="match status" value="1"/>
</dbReference>
<dbReference type="Gene3D" id="1.25.40.10">
    <property type="entry name" value="Tetratricopeptide repeat domain"/>
    <property type="match status" value="1"/>
</dbReference>
<feature type="compositionally biased region" description="Basic and acidic residues" evidence="2">
    <location>
        <begin position="629"/>
        <end position="638"/>
    </location>
</feature>
<accession>A0ABS7EDM9</accession>
<evidence type="ECO:0000256" key="2">
    <source>
        <dbReference type="SAM" id="MobiDB-lite"/>
    </source>
</evidence>
<dbReference type="SUPFAM" id="SSF53300">
    <property type="entry name" value="vWA-like"/>
    <property type="match status" value="1"/>
</dbReference>